<dbReference type="AlphaFoldDB" id="A0A1Y0B3J0"/>
<proteinExistence type="predicted"/>
<keyword evidence="1" id="KW-0496">Mitochondrion</keyword>
<name>A0A1Y0B3J0_9LAMI</name>
<sequence>MMVVFAPFFHFQQLRKQKPFCLSKISIFLDGSHSPLKSVKLYRCI</sequence>
<gene>
    <name evidence="1" type="ORF">AEK19_MT1773</name>
</gene>
<protein>
    <submittedName>
        <fullName evidence="1">Uncharacterized protein</fullName>
    </submittedName>
</protein>
<accession>A0A1Y0B3J0</accession>
<dbReference type="EMBL" id="KY774314">
    <property type="protein sequence ID" value="ART31947.1"/>
    <property type="molecule type" value="Genomic_DNA"/>
</dbReference>
<reference evidence="1" key="1">
    <citation type="submission" date="2017-03" db="EMBL/GenBank/DDBJ databases">
        <title>The mitochondrial genome of the carnivorous plant Utricularia reniformis (Lentibulariaceae): structure, comparative analysis and evolutionary landmarks.</title>
        <authorList>
            <person name="Silva S.R."/>
            <person name="Alvarenga D.O."/>
            <person name="Michael T.P."/>
            <person name="Miranda V.F.O."/>
            <person name="Varani A.M."/>
        </authorList>
    </citation>
    <scope>NUCLEOTIDE SEQUENCE</scope>
</reference>
<evidence type="ECO:0000313" key="1">
    <source>
        <dbReference type="EMBL" id="ART31947.1"/>
    </source>
</evidence>
<geneLocation type="mitochondrion" evidence="1"/>
<organism evidence="1">
    <name type="scientific">Utricularia reniformis</name>
    <dbReference type="NCBI Taxonomy" id="192314"/>
    <lineage>
        <taxon>Eukaryota</taxon>
        <taxon>Viridiplantae</taxon>
        <taxon>Streptophyta</taxon>
        <taxon>Embryophyta</taxon>
        <taxon>Tracheophyta</taxon>
        <taxon>Spermatophyta</taxon>
        <taxon>Magnoliopsida</taxon>
        <taxon>eudicotyledons</taxon>
        <taxon>Gunneridae</taxon>
        <taxon>Pentapetalae</taxon>
        <taxon>asterids</taxon>
        <taxon>lamiids</taxon>
        <taxon>Lamiales</taxon>
        <taxon>Lentibulariaceae</taxon>
        <taxon>Utricularia</taxon>
    </lineage>
</organism>